<sequence length="193" mass="21185">MDLRSDEWISTKLLFCFVFVLFCASVCGEASQQVESNGNGLDFDIDNLLTSLDTAVDSIFDLLGDADGCVHKCPNGEQPVTNPHHKPSSNGCGISNVLIDTSVMPGVTKCCDKHDFCYDTCNISKEKCDDKFQECLLKICHKLKNVFSEDALQGCKTTADLMYAGVMALGCKPYKESQKEACLCPKSKKKTEL</sequence>
<keyword evidence="3" id="KW-1185">Reference proteome</keyword>
<dbReference type="GO" id="GO:0006644">
    <property type="term" value="P:phospholipid metabolic process"/>
    <property type="evidence" value="ECO:0007669"/>
    <property type="project" value="InterPro"/>
</dbReference>
<evidence type="ECO:0008006" key="4">
    <source>
        <dbReference type="Google" id="ProtNLM"/>
    </source>
</evidence>
<dbReference type="GO" id="GO:0050482">
    <property type="term" value="P:arachidonate secretion"/>
    <property type="evidence" value="ECO:0007669"/>
    <property type="project" value="InterPro"/>
</dbReference>
<feature type="chain" id="PRO_5042941770" description="Group XIIA secretory phospholipase A2" evidence="1">
    <location>
        <begin position="29"/>
        <end position="193"/>
    </location>
</feature>
<dbReference type="Pfam" id="PF06951">
    <property type="entry name" value="PLA2G12"/>
    <property type="match status" value="1"/>
</dbReference>
<evidence type="ECO:0000313" key="2">
    <source>
        <dbReference type="EMBL" id="KAK6169155.1"/>
    </source>
</evidence>
<evidence type="ECO:0000256" key="1">
    <source>
        <dbReference type="SAM" id="SignalP"/>
    </source>
</evidence>
<organism evidence="2 3">
    <name type="scientific">Patella caerulea</name>
    <name type="common">Rayed Mediterranean limpet</name>
    <dbReference type="NCBI Taxonomy" id="87958"/>
    <lineage>
        <taxon>Eukaryota</taxon>
        <taxon>Metazoa</taxon>
        <taxon>Spiralia</taxon>
        <taxon>Lophotrochozoa</taxon>
        <taxon>Mollusca</taxon>
        <taxon>Gastropoda</taxon>
        <taxon>Patellogastropoda</taxon>
        <taxon>Patelloidea</taxon>
        <taxon>Patellidae</taxon>
        <taxon>Patella</taxon>
    </lineage>
</organism>
<keyword evidence="1" id="KW-0732">Signal</keyword>
<dbReference type="Proteomes" id="UP001347796">
    <property type="component" value="Unassembled WGS sequence"/>
</dbReference>
<reference evidence="2 3" key="1">
    <citation type="submission" date="2024-01" db="EMBL/GenBank/DDBJ databases">
        <title>The genome of the rayed Mediterranean limpet Patella caerulea (Linnaeus, 1758).</title>
        <authorList>
            <person name="Anh-Thu Weber A."/>
            <person name="Halstead-Nussloch G."/>
        </authorList>
    </citation>
    <scope>NUCLEOTIDE SEQUENCE [LARGE SCALE GENOMIC DNA]</scope>
    <source>
        <strain evidence="2">AATW-2023a</strain>
        <tissue evidence="2">Whole specimen</tissue>
    </source>
</reference>
<comment type="caution">
    <text evidence="2">The sequence shown here is derived from an EMBL/GenBank/DDBJ whole genome shotgun (WGS) entry which is preliminary data.</text>
</comment>
<feature type="signal peptide" evidence="1">
    <location>
        <begin position="1"/>
        <end position="28"/>
    </location>
</feature>
<dbReference type="GO" id="GO:0005509">
    <property type="term" value="F:calcium ion binding"/>
    <property type="evidence" value="ECO:0007669"/>
    <property type="project" value="InterPro"/>
</dbReference>
<proteinExistence type="predicted"/>
<dbReference type="PANTHER" id="PTHR12824">
    <property type="entry name" value="GROUP XII SECRETORY PHOSPHOLIPASE A2 FAMILY MEMBER"/>
    <property type="match status" value="1"/>
</dbReference>
<evidence type="ECO:0000313" key="3">
    <source>
        <dbReference type="Proteomes" id="UP001347796"/>
    </source>
</evidence>
<dbReference type="InterPro" id="IPR010711">
    <property type="entry name" value="PLA2G12"/>
</dbReference>
<dbReference type="GO" id="GO:0004623">
    <property type="term" value="F:phospholipase A2 activity"/>
    <property type="evidence" value="ECO:0007669"/>
    <property type="project" value="InterPro"/>
</dbReference>
<gene>
    <name evidence="2" type="ORF">SNE40_020260</name>
</gene>
<dbReference type="PANTHER" id="PTHR12824:SF8">
    <property type="entry name" value="GXIVSPLA2, ISOFORM A"/>
    <property type="match status" value="1"/>
</dbReference>
<dbReference type="Gene3D" id="1.20.90.10">
    <property type="entry name" value="Phospholipase A2 domain"/>
    <property type="match status" value="1"/>
</dbReference>
<dbReference type="EMBL" id="JAZGQO010000015">
    <property type="protein sequence ID" value="KAK6169155.1"/>
    <property type="molecule type" value="Genomic_DNA"/>
</dbReference>
<protein>
    <recommendedName>
        <fullName evidence="4">Group XIIA secretory phospholipase A2</fullName>
    </recommendedName>
</protein>
<dbReference type="AlphaFoldDB" id="A0AAN8IYD9"/>
<accession>A0AAN8IYD9</accession>
<dbReference type="InterPro" id="IPR036444">
    <property type="entry name" value="PLipase_A2_dom_sf"/>
</dbReference>
<dbReference type="SUPFAM" id="SSF48619">
    <property type="entry name" value="Phospholipase A2, PLA2"/>
    <property type="match status" value="1"/>
</dbReference>
<dbReference type="GO" id="GO:0016042">
    <property type="term" value="P:lipid catabolic process"/>
    <property type="evidence" value="ECO:0007669"/>
    <property type="project" value="InterPro"/>
</dbReference>
<name>A0AAN8IYD9_PATCE</name>
<dbReference type="GO" id="GO:0005576">
    <property type="term" value="C:extracellular region"/>
    <property type="evidence" value="ECO:0007669"/>
    <property type="project" value="InterPro"/>
</dbReference>